<sequence>MEGNTMKKNQLLSVTLIAMGMSVSAHAQEGDLAGYYIGIDGTNTFTSGTYNGLANPNAGNLTLLFNHGNHYHAIGSYAYSGPAGSPTINDTNANNRLPEISSLDAPIALNWGSGSLYSGKLTSQNNPSEYANLTFARVDTLAGHDTGSEEQILFNSSNNRWSTLLGNTAIGLQLISATTGLFIGDHQTANLFANGDTISLDSFLDDGFAPIFWTAANVPAGTYSAEFRLVGLNDANINSGRFYFDFAPVAVPVPAAAWLFGSGLLGLLGLKRKATPLSA</sequence>
<dbReference type="AlphaFoldDB" id="A0A177NPX0"/>
<evidence type="ECO:0000256" key="2">
    <source>
        <dbReference type="SAM" id="SignalP"/>
    </source>
</evidence>
<dbReference type="NCBIfam" id="NF040463">
    <property type="entry name" value="all3515_fam"/>
    <property type="match status" value="1"/>
</dbReference>
<evidence type="ECO:0008006" key="5">
    <source>
        <dbReference type="Google" id="ProtNLM"/>
    </source>
</evidence>
<feature type="chain" id="PRO_5008069428" description="PEP-CTERM protein-sorting domain-containing protein" evidence="2">
    <location>
        <begin position="28"/>
        <end position="279"/>
    </location>
</feature>
<gene>
    <name evidence="3" type="ORF">A1507_06145</name>
</gene>
<evidence type="ECO:0000256" key="1">
    <source>
        <dbReference type="SAM" id="Phobius"/>
    </source>
</evidence>
<keyword evidence="1" id="KW-0472">Membrane</keyword>
<keyword evidence="2" id="KW-0732">Signal</keyword>
<evidence type="ECO:0000313" key="3">
    <source>
        <dbReference type="EMBL" id="OAI19921.1"/>
    </source>
</evidence>
<feature type="transmembrane region" description="Helical" evidence="1">
    <location>
        <begin position="246"/>
        <end position="270"/>
    </location>
</feature>
<comment type="caution">
    <text evidence="3">The sequence shown here is derived from an EMBL/GenBank/DDBJ whole genome shotgun (WGS) entry which is preliminary data.</text>
</comment>
<feature type="signal peptide" evidence="2">
    <location>
        <begin position="1"/>
        <end position="27"/>
    </location>
</feature>
<keyword evidence="1" id="KW-1133">Transmembrane helix</keyword>
<proteinExistence type="predicted"/>
<accession>A0A177NPX0</accession>
<dbReference type="Proteomes" id="UP000077857">
    <property type="component" value="Unassembled WGS sequence"/>
</dbReference>
<name>A0A177NPX0_9GAMM</name>
<reference evidence="3 4" key="1">
    <citation type="submission" date="2016-03" db="EMBL/GenBank/DDBJ databases">
        <authorList>
            <person name="Ploux O."/>
        </authorList>
    </citation>
    <scope>NUCLEOTIDE SEQUENCE [LARGE SCALE GENOMIC DNA]</scope>
    <source>
        <strain evidence="3 4">R-45378</strain>
    </source>
</reference>
<keyword evidence="1" id="KW-0812">Transmembrane</keyword>
<organism evidence="3 4">
    <name type="scientific">Methylomonas koyamae</name>
    <dbReference type="NCBI Taxonomy" id="702114"/>
    <lineage>
        <taxon>Bacteria</taxon>
        <taxon>Pseudomonadati</taxon>
        <taxon>Pseudomonadota</taxon>
        <taxon>Gammaproteobacteria</taxon>
        <taxon>Methylococcales</taxon>
        <taxon>Methylococcaceae</taxon>
        <taxon>Methylomonas</taxon>
    </lineage>
</organism>
<protein>
    <recommendedName>
        <fullName evidence="5">PEP-CTERM protein-sorting domain-containing protein</fullName>
    </recommendedName>
</protein>
<dbReference type="EMBL" id="LUUJ01000044">
    <property type="protein sequence ID" value="OAI19921.1"/>
    <property type="molecule type" value="Genomic_DNA"/>
</dbReference>
<evidence type="ECO:0000313" key="4">
    <source>
        <dbReference type="Proteomes" id="UP000077857"/>
    </source>
</evidence>